<dbReference type="GO" id="GO:0009450">
    <property type="term" value="P:gamma-aminobutyric acid catabolic process"/>
    <property type="evidence" value="ECO:0007669"/>
    <property type="project" value="TreeGrafter"/>
</dbReference>
<comment type="similarity">
    <text evidence="2">Belongs to the aldehyde dehydrogenase family.</text>
</comment>
<evidence type="ECO:0000256" key="6">
    <source>
        <dbReference type="ARBA" id="ARBA00030806"/>
    </source>
</evidence>
<evidence type="ECO:0000256" key="4">
    <source>
        <dbReference type="ARBA" id="ARBA00019842"/>
    </source>
</evidence>
<dbReference type="PANTHER" id="PTHR43353">
    <property type="entry name" value="SUCCINATE-SEMIALDEHYDE DEHYDROGENASE, MITOCHONDRIAL"/>
    <property type="match status" value="1"/>
</dbReference>
<accession>A0A8T1WXI8</accession>
<dbReference type="FunFam" id="3.40.605.10:FF:000007">
    <property type="entry name" value="NAD/NADP-dependent betaine aldehyde dehydrogenase"/>
    <property type="match status" value="1"/>
</dbReference>
<evidence type="ECO:0000256" key="5">
    <source>
        <dbReference type="ARBA" id="ARBA00023002"/>
    </source>
</evidence>
<dbReference type="PANTHER" id="PTHR43353:SF5">
    <property type="entry name" value="SUCCINATE-SEMIALDEHYDE DEHYDROGENASE, MITOCHONDRIAL"/>
    <property type="match status" value="1"/>
</dbReference>
<proteinExistence type="inferred from homology"/>
<dbReference type="Pfam" id="PF00171">
    <property type="entry name" value="Aldedh"/>
    <property type="match status" value="1"/>
</dbReference>
<dbReference type="OrthoDB" id="310895at2759"/>
<dbReference type="EMBL" id="JAGDFL010000165">
    <property type="protein sequence ID" value="KAG7396270.1"/>
    <property type="molecule type" value="Genomic_DNA"/>
</dbReference>
<keyword evidence="5" id="KW-0560">Oxidoreductase</keyword>
<protein>
    <recommendedName>
        <fullName evidence="4">Succinate-semialdehyde dehydrogenase, mitochondrial</fullName>
        <ecNumber evidence="3">1.2.1.24</ecNumber>
    </recommendedName>
    <alternativeName>
        <fullName evidence="6">NAD(+)-dependent succinic semialdehyde dehydrogenase</fullName>
    </alternativeName>
</protein>
<dbReference type="InterPro" id="IPR016160">
    <property type="entry name" value="Ald_DH_CS_CYS"/>
</dbReference>
<dbReference type="CDD" id="cd07103">
    <property type="entry name" value="ALDH_F5_SSADH_GabD"/>
    <property type="match status" value="1"/>
</dbReference>
<dbReference type="EC" id="1.2.1.24" evidence="3"/>
<name>A0A8T1WXI8_9STRA</name>
<comment type="pathway">
    <text evidence="1">Amino-acid degradation; 4-aminobutanoate degradation.</text>
</comment>
<evidence type="ECO:0000313" key="8">
    <source>
        <dbReference type="EMBL" id="KAG7396270.1"/>
    </source>
</evidence>
<dbReference type="FunFam" id="3.40.309.10:FF:000004">
    <property type="entry name" value="Succinate-semialdehyde dehydrogenase I"/>
    <property type="match status" value="1"/>
</dbReference>
<reference evidence="8" key="1">
    <citation type="submission" date="2021-02" db="EMBL/GenBank/DDBJ databases">
        <authorList>
            <person name="Palmer J.M."/>
        </authorList>
    </citation>
    <scope>NUCLEOTIDE SEQUENCE</scope>
    <source>
        <strain evidence="8">SCRP23</strain>
    </source>
</reference>
<organism evidence="8 9">
    <name type="scientific">Phytophthora boehmeriae</name>
    <dbReference type="NCBI Taxonomy" id="109152"/>
    <lineage>
        <taxon>Eukaryota</taxon>
        <taxon>Sar</taxon>
        <taxon>Stramenopiles</taxon>
        <taxon>Oomycota</taxon>
        <taxon>Peronosporomycetes</taxon>
        <taxon>Peronosporales</taxon>
        <taxon>Peronosporaceae</taxon>
        <taxon>Phytophthora</taxon>
    </lineage>
</organism>
<evidence type="ECO:0000256" key="3">
    <source>
        <dbReference type="ARBA" id="ARBA00013051"/>
    </source>
</evidence>
<dbReference type="GO" id="GO:0004777">
    <property type="term" value="F:succinate-semialdehyde dehydrogenase (NAD+) activity"/>
    <property type="evidence" value="ECO:0007669"/>
    <property type="project" value="UniProtKB-EC"/>
</dbReference>
<evidence type="ECO:0000259" key="7">
    <source>
        <dbReference type="Pfam" id="PF00171"/>
    </source>
</evidence>
<comment type="caution">
    <text evidence="8">The sequence shown here is derived from an EMBL/GenBank/DDBJ whole genome shotgun (WGS) entry which is preliminary data.</text>
</comment>
<dbReference type="Proteomes" id="UP000693981">
    <property type="component" value="Unassembled WGS sequence"/>
</dbReference>
<evidence type="ECO:0000256" key="1">
    <source>
        <dbReference type="ARBA" id="ARBA00005176"/>
    </source>
</evidence>
<evidence type="ECO:0000256" key="2">
    <source>
        <dbReference type="ARBA" id="ARBA00009986"/>
    </source>
</evidence>
<evidence type="ECO:0000313" key="9">
    <source>
        <dbReference type="Proteomes" id="UP000693981"/>
    </source>
</evidence>
<sequence length="443" mass="47250">MGEDDTRDAIDAAALAQREWKKSTPPNRADLLKKWATAIASNADDLAVIGSMESGKPFDGVKWEIEFVVGVIEYYSHEIVRSSGFLLSPSQPSQKVIVTKEPVGVCGIVTPWNFSYAISAMSLAPALAAGCAVVIKPASETPLSTLALAQLAQEVGFPPGVINVLTASRDKAIEVTRVLTSSKDVRKISFVGSTKVGKSLLCQSAATVKRVALRLGGNAPFIVFEDADVDQALDGLMETKFSSSGQICIASNRVFVHDSIYDEFTAKLVERVKSLKMGSPFEDGVQLGPLIGPAAVKKVSGLVEDAVQRGGKVLVGGNISELGQNFFEATVLTNVDESMRLWKEEIFGPVVPLFTFSSEEEAVQKANDTPSGLAGYFYTQDTSRIFRIASELECGMVGVNGDVVKHAGVPYGGVKESGIGREGSPEGLEEYLETKMICIGGLQ</sequence>
<feature type="domain" description="Aldehyde dehydrogenase" evidence="7">
    <location>
        <begin position="3"/>
        <end position="437"/>
    </location>
</feature>
<keyword evidence="9" id="KW-1185">Reference proteome</keyword>
<dbReference type="PROSITE" id="PS00070">
    <property type="entry name" value="ALDEHYDE_DEHYDR_CYS"/>
    <property type="match status" value="1"/>
</dbReference>
<dbReference type="AlphaFoldDB" id="A0A8T1WXI8"/>
<dbReference type="InterPro" id="IPR015590">
    <property type="entry name" value="Aldehyde_DH_dom"/>
</dbReference>
<gene>
    <name evidence="8" type="primary">ALDH5A1_2</name>
    <name evidence="8" type="ORF">PHYBOEH_002537</name>
</gene>
<dbReference type="InterPro" id="IPR050740">
    <property type="entry name" value="Aldehyde_DH_Superfamily"/>
</dbReference>